<organism evidence="2 3">
    <name type="scientific">Equus przewalskii</name>
    <name type="common">Przewalski's horse</name>
    <name type="synonym">Equus caballus przewalskii</name>
    <dbReference type="NCBI Taxonomy" id="9798"/>
    <lineage>
        <taxon>Eukaryota</taxon>
        <taxon>Metazoa</taxon>
        <taxon>Chordata</taxon>
        <taxon>Craniata</taxon>
        <taxon>Vertebrata</taxon>
        <taxon>Euteleostomi</taxon>
        <taxon>Mammalia</taxon>
        <taxon>Eutheria</taxon>
        <taxon>Laurasiatheria</taxon>
        <taxon>Perissodactyla</taxon>
        <taxon>Equidae</taxon>
        <taxon>Equus</taxon>
    </lineage>
</organism>
<evidence type="ECO:0008006" key="4">
    <source>
        <dbReference type="Google" id="ProtNLM"/>
    </source>
</evidence>
<gene>
    <name evidence="3" type="primary">LOC139083844</name>
</gene>
<reference evidence="2" key="1">
    <citation type="submission" date="2025-05" db="UniProtKB">
        <authorList>
            <consortium name="RefSeq"/>
        </authorList>
    </citation>
    <scope>NUCLEOTIDE SEQUENCE [LARGE SCALE GENOMIC DNA]</scope>
</reference>
<keyword evidence="2" id="KW-1185">Reference proteome</keyword>
<feature type="compositionally biased region" description="Low complexity" evidence="1">
    <location>
        <begin position="25"/>
        <end position="41"/>
    </location>
</feature>
<name>A0ABM4PPS7_EQUPR</name>
<feature type="compositionally biased region" description="Basic and acidic residues" evidence="1">
    <location>
        <begin position="48"/>
        <end position="63"/>
    </location>
</feature>
<evidence type="ECO:0000313" key="3">
    <source>
        <dbReference type="RefSeq" id="XP_070479198.1"/>
    </source>
</evidence>
<dbReference type="Proteomes" id="UP001652662">
    <property type="component" value="Chromosome 1"/>
</dbReference>
<evidence type="ECO:0000256" key="1">
    <source>
        <dbReference type="SAM" id="MobiDB-lite"/>
    </source>
</evidence>
<feature type="region of interest" description="Disordered" evidence="1">
    <location>
        <begin position="128"/>
        <end position="151"/>
    </location>
</feature>
<feature type="compositionally biased region" description="Polar residues" evidence="1">
    <location>
        <begin position="133"/>
        <end position="143"/>
    </location>
</feature>
<feature type="non-terminal residue" evidence="3">
    <location>
        <position position="1"/>
    </location>
</feature>
<dbReference type="RefSeq" id="XP_070479198.1">
    <property type="nucleotide sequence ID" value="XM_070623097.1"/>
</dbReference>
<protein>
    <recommendedName>
        <fullName evidence="4">PPPDE domain-containing protein</fullName>
    </recommendedName>
</protein>
<dbReference type="GeneID" id="139083844"/>
<evidence type="ECO:0000313" key="2">
    <source>
        <dbReference type="Proteomes" id="UP001652662"/>
    </source>
</evidence>
<feature type="region of interest" description="Disordered" evidence="1">
    <location>
        <begin position="1"/>
        <end position="78"/>
    </location>
</feature>
<accession>A0ABM4PPS7</accession>
<sequence length="284" mass="31553">RSIPILSTPPHFPPKDDHRALTSTSAPRRIPRSPIRQPARQDAAVTRPTDRTERGLTPRDKADPPGSHHLRSSALLPAEKESLPVSGTWGGSPAPRNCVLRREVRRLRARARERRAVTARWGTCCTNRDQDSPPFSTAVTTAWPSRGKQDPRLMSPTGRWCGAHVGVYCGHGESIHFEGKNPGGHGPHMFLGSCEGVVSKQGQRPLLRSRSLWRVLRRRGGIDRAALERRVREAMDADPPPYHPTRSNCVHFALRLLRPGPSLDLLQRDRSPISVSVDVDLTVD</sequence>
<reference evidence="3" key="2">
    <citation type="submission" date="2025-08" db="UniProtKB">
        <authorList>
            <consortium name="RefSeq"/>
        </authorList>
    </citation>
    <scope>IDENTIFICATION</scope>
    <source>
        <tissue evidence="3">Blood</tissue>
    </source>
</reference>
<proteinExistence type="predicted"/>